<dbReference type="EMBL" id="CCYD01002577">
    <property type="protein sequence ID" value="CEG47433.1"/>
    <property type="molecule type" value="Genomic_DNA"/>
</dbReference>
<organism evidence="1 2">
    <name type="scientific">Plasmopara halstedii</name>
    <name type="common">Downy mildew of sunflower</name>
    <dbReference type="NCBI Taxonomy" id="4781"/>
    <lineage>
        <taxon>Eukaryota</taxon>
        <taxon>Sar</taxon>
        <taxon>Stramenopiles</taxon>
        <taxon>Oomycota</taxon>
        <taxon>Peronosporomycetes</taxon>
        <taxon>Peronosporales</taxon>
        <taxon>Peronosporaceae</taxon>
        <taxon>Plasmopara</taxon>
    </lineage>
</organism>
<evidence type="ECO:0000313" key="1">
    <source>
        <dbReference type="EMBL" id="CEG47433.1"/>
    </source>
</evidence>
<dbReference type="AlphaFoldDB" id="A0A0P1B097"/>
<reference evidence="2" key="1">
    <citation type="submission" date="2014-09" db="EMBL/GenBank/DDBJ databases">
        <authorList>
            <person name="Sharma Rahul"/>
            <person name="Thines Marco"/>
        </authorList>
    </citation>
    <scope>NUCLEOTIDE SEQUENCE [LARGE SCALE GENOMIC DNA]</scope>
</reference>
<dbReference type="RefSeq" id="XP_024583802.1">
    <property type="nucleotide sequence ID" value="XM_024718399.1"/>
</dbReference>
<accession>A0A0P1B097</accession>
<protein>
    <submittedName>
        <fullName evidence="1">Uncharacterized protein</fullName>
    </submittedName>
</protein>
<name>A0A0P1B097_PLAHL</name>
<sequence>MKCVGGPTTVLQTLGALALSKKSRQSCQLRRLNSCGVYTLFVARSCIKAKVAGQNF</sequence>
<dbReference type="GeneID" id="36399363"/>
<keyword evidence="2" id="KW-1185">Reference proteome</keyword>
<proteinExistence type="predicted"/>
<evidence type="ECO:0000313" key="2">
    <source>
        <dbReference type="Proteomes" id="UP000054928"/>
    </source>
</evidence>
<dbReference type="Proteomes" id="UP000054928">
    <property type="component" value="Unassembled WGS sequence"/>
</dbReference>